<dbReference type="PANTHER" id="PTHR11699">
    <property type="entry name" value="ALDEHYDE DEHYDROGENASE-RELATED"/>
    <property type="match status" value="1"/>
</dbReference>
<dbReference type="InterPro" id="IPR015590">
    <property type="entry name" value="Aldehyde_DH_dom"/>
</dbReference>
<dbReference type="Proteomes" id="UP001277761">
    <property type="component" value="Unassembled WGS sequence"/>
</dbReference>
<sequence>MSPIDTQSEVTVLPNVVGGAAVEATTGVLEDVLDPATEQVVARAPLGDAEDVRRAVEAATGAFREWGRTTPAERQTALLALADRLDGHLDELALLEAREAGKPLDCAREELALCGDHLRFFAGAARTLEGKAAGEYAAGYTSFVRREPLGVVGQITPWNYPLAMAIWKIGPALAAGNTVVLKPSELTPSTTVRYAELVADLLPPGTFNVLTGHGSPVGEGIVTHPAVRLVSLTGSVRTGKAIARAAADTLARTHLELGGKAPVVVLDDADLEKVVEGIKVGAFYNAGQDCTAACRVIATPGIHDRLLEALVPAVESLVIGEPFDDAGQAVEGIELGPVISAGQRDKVLGMVDRAVADGARVLTGGSRWGRRGYFVEPTVVAGPAQDAEIVQQEVFGPVVTVQRAADETQALAWANDSVYGLASSVWTRDVGAALRATRELDFGCVWINDHLPYLSEMPHGGFGESGYGKDLSQYSLEEYTRIKHVMANLE</sequence>
<dbReference type="Pfam" id="PF00171">
    <property type="entry name" value="Aldedh"/>
    <property type="match status" value="1"/>
</dbReference>
<dbReference type="InterPro" id="IPR016162">
    <property type="entry name" value="Ald_DH_N"/>
</dbReference>
<dbReference type="NCBIfam" id="NF010000">
    <property type="entry name" value="PRK13473.1"/>
    <property type="match status" value="1"/>
</dbReference>
<evidence type="ECO:0000313" key="6">
    <source>
        <dbReference type="Proteomes" id="UP001277761"/>
    </source>
</evidence>
<keyword evidence="1 3" id="KW-0560">Oxidoreductase</keyword>
<keyword evidence="6" id="KW-1185">Reference proteome</keyword>
<dbReference type="InterPro" id="IPR016161">
    <property type="entry name" value="Ald_DH/histidinol_DH"/>
</dbReference>
<dbReference type="InterPro" id="IPR015657">
    <property type="entry name" value="Aminobutyraldehyde_DH"/>
</dbReference>
<reference evidence="5 6" key="1">
    <citation type="submission" date="2023-11" db="EMBL/GenBank/DDBJ databases">
        <authorList>
            <person name="Xu M."/>
            <person name="Jiang T."/>
        </authorList>
    </citation>
    <scope>NUCLEOTIDE SEQUENCE [LARGE SCALE GENOMIC DNA]</scope>
    <source>
        <strain evidence="5 6">SD</strain>
    </source>
</reference>
<dbReference type="CDD" id="cd07092">
    <property type="entry name" value="ALDH_ABALDH-YdcW"/>
    <property type="match status" value="1"/>
</dbReference>
<evidence type="ECO:0000313" key="5">
    <source>
        <dbReference type="EMBL" id="MDX8153800.1"/>
    </source>
</evidence>
<accession>A0ABU4VSN3</accession>
<name>A0ABU4VSN3_9ACTN</name>
<evidence type="ECO:0000259" key="4">
    <source>
        <dbReference type="Pfam" id="PF00171"/>
    </source>
</evidence>
<evidence type="ECO:0000256" key="2">
    <source>
        <dbReference type="PROSITE-ProRule" id="PRU10007"/>
    </source>
</evidence>
<dbReference type="EMBL" id="JAXAVX010000021">
    <property type="protein sequence ID" value="MDX8153800.1"/>
    <property type="molecule type" value="Genomic_DNA"/>
</dbReference>
<comment type="similarity">
    <text evidence="3">Belongs to the aldehyde dehydrogenase family.</text>
</comment>
<feature type="domain" description="Aldehyde dehydrogenase" evidence="4">
    <location>
        <begin position="31"/>
        <end position="485"/>
    </location>
</feature>
<dbReference type="InterPro" id="IPR016163">
    <property type="entry name" value="Ald_DH_C"/>
</dbReference>
<evidence type="ECO:0000256" key="3">
    <source>
        <dbReference type="RuleBase" id="RU003345"/>
    </source>
</evidence>
<proteinExistence type="inferred from homology"/>
<evidence type="ECO:0000256" key="1">
    <source>
        <dbReference type="ARBA" id="ARBA00023002"/>
    </source>
</evidence>
<protein>
    <submittedName>
        <fullName evidence="5">Gamma-aminobutyraldehyde dehydrogenase</fullName>
    </submittedName>
</protein>
<organism evidence="5 6">
    <name type="scientific">Patulibacter brassicae</name>
    <dbReference type="NCBI Taxonomy" id="1705717"/>
    <lineage>
        <taxon>Bacteria</taxon>
        <taxon>Bacillati</taxon>
        <taxon>Actinomycetota</taxon>
        <taxon>Thermoleophilia</taxon>
        <taxon>Solirubrobacterales</taxon>
        <taxon>Patulibacteraceae</taxon>
        <taxon>Patulibacter</taxon>
    </lineage>
</organism>
<dbReference type="PROSITE" id="PS00687">
    <property type="entry name" value="ALDEHYDE_DEHYDR_GLU"/>
    <property type="match status" value="1"/>
</dbReference>
<dbReference type="SUPFAM" id="SSF53720">
    <property type="entry name" value="ALDH-like"/>
    <property type="match status" value="1"/>
</dbReference>
<dbReference type="InterPro" id="IPR029510">
    <property type="entry name" value="Ald_DH_CS_GLU"/>
</dbReference>
<dbReference type="Gene3D" id="3.40.309.10">
    <property type="entry name" value="Aldehyde Dehydrogenase, Chain A, domain 2"/>
    <property type="match status" value="1"/>
</dbReference>
<feature type="active site" evidence="2">
    <location>
        <position position="256"/>
    </location>
</feature>
<dbReference type="Gene3D" id="3.40.605.10">
    <property type="entry name" value="Aldehyde Dehydrogenase, Chain A, domain 1"/>
    <property type="match status" value="1"/>
</dbReference>
<gene>
    <name evidence="5" type="ORF">SK069_19540</name>
</gene>
<dbReference type="RefSeq" id="WP_319955949.1">
    <property type="nucleotide sequence ID" value="NZ_JAXAVX010000021.1"/>
</dbReference>
<comment type="caution">
    <text evidence="5">The sequence shown here is derived from an EMBL/GenBank/DDBJ whole genome shotgun (WGS) entry which is preliminary data.</text>
</comment>